<protein>
    <recommendedName>
        <fullName evidence="1">AFP-like domain-containing protein</fullName>
    </recommendedName>
</protein>
<dbReference type="GO" id="GO:0016051">
    <property type="term" value="P:carbohydrate biosynthetic process"/>
    <property type="evidence" value="ECO:0007669"/>
    <property type="project" value="InterPro"/>
</dbReference>
<dbReference type="Pfam" id="PF08666">
    <property type="entry name" value="SAF"/>
    <property type="match status" value="1"/>
</dbReference>
<dbReference type="InterPro" id="IPR051690">
    <property type="entry name" value="PseI-like"/>
</dbReference>
<dbReference type="GO" id="GO:0047444">
    <property type="term" value="F:N-acylneuraminate-9-phosphate synthase activity"/>
    <property type="evidence" value="ECO:0007669"/>
    <property type="project" value="TreeGrafter"/>
</dbReference>
<dbReference type="SUPFAM" id="SSF51569">
    <property type="entry name" value="Aldolase"/>
    <property type="match status" value="1"/>
</dbReference>
<dbReference type="Gene3D" id="3.20.20.70">
    <property type="entry name" value="Aldolase class I"/>
    <property type="match status" value="1"/>
</dbReference>
<evidence type="ECO:0000259" key="1">
    <source>
        <dbReference type="PROSITE" id="PS50844"/>
    </source>
</evidence>
<name>A0A382C7Q6_9ZZZZ</name>
<dbReference type="InterPro" id="IPR013974">
    <property type="entry name" value="SAF"/>
</dbReference>
<dbReference type="InterPro" id="IPR013132">
    <property type="entry name" value="PseI/NeuA/B-like_N"/>
</dbReference>
<accession>A0A382C7Q6</accession>
<dbReference type="InterPro" id="IPR013785">
    <property type="entry name" value="Aldolase_TIM"/>
</dbReference>
<dbReference type="SMART" id="SM00858">
    <property type="entry name" value="SAF"/>
    <property type="match status" value="1"/>
</dbReference>
<dbReference type="CDD" id="cd11615">
    <property type="entry name" value="SAF_NeuB_like"/>
    <property type="match status" value="1"/>
</dbReference>
<dbReference type="PANTHER" id="PTHR42966">
    <property type="entry name" value="N-ACETYLNEURAMINATE SYNTHASE"/>
    <property type="match status" value="1"/>
</dbReference>
<dbReference type="EMBL" id="UINC01033211">
    <property type="protein sequence ID" value="SVB22125.1"/>
    <property type="molecule type" value="Genomic_DNA"/>
</dbReference>
<dbReference type="AlphaFoldDB" id="A0A382C7Q6"/>
<feature type="domain" description="AFP-like" evidence="1">
    <location>
        <begin position="298"/>
        <end position="354"/>
    </location>
</feature>
<dbReference type="PANTHER" id="PTHR42966:SF1">
    <property type="entry name" value="SIALIC ACID SYNTHASE"/>
    <property type="match status" value="1"/>
</dbReference>
<dbReference type="Pfam" id="PF03102">
    <property type="entry name" value="NeuB"/>
    <property type="match status" value="1"/>
</dbReference>
<dbReference type="PROSITE" id="PS50844">
    <property type="entry name" value="AFP_LIKE"/>
    <property type="match status" value="1"/>
</dbReference>
<proteinExistence type="predicted"/>
<dbReference type="InterPro" id="IPR057736">
    <property type="entry name" value="SAF_PseI/NeuA/NeuB"/>
</dbReference>
<dbReference type="SUPFAM" id="SSF51269">
    <property type="entry name" value="AFP III-like domain"/>
    <property type="match status" value="1"/>
</dbReference>
<evidence type="ECO:0000313" key="2">
    <source>
        <dbReference type="EMBL" id="SVB22125.1"/>
    </source>
</evidence>
<dbReference type="InterPro" id="IPR006190">
    <property type="entry name" value="SAF_AFP_Neu5Ac"/>
</dbReference>
<dbReference type="Gene3D" id="3.90.1210.10">
    <property type="entry name" value="Antifreeze-like/N-acetylneuraminic acid synthase C-terminal domain"/>
    <property type="match status" value="1"/>
</dbReference>
<organism evidence="2">
    <name type="scientific">marine metagenome</name>
    <dbReference type="NCBI Taxonomy" id="408172"/>
    <lineage>
        <taxon>unclassified sequences</taxon>
        <taxon>metagenomes</taxon>
        <taxon>ecological metagenomes</taxon>
    </lineage>
</organism>
<reference evidence="2" key="1">
    <citation type="submission" date="2018-05" db="EMBL/GenBank/DDBJ databases">
        <authorList>
            <person name="Lanie J.A."/>
            <person name="Ng W.-L."/>
            <person name="Kazmierczak K.M."/>
            <person name="Andrzejewski T.M."/>
            <person name="Davidsen T.M."/>
            <person name="Wayne K.J."/>
            <person name="Tettelin H."/>
            <person name="Glass J.I."/>
            <person name="Rusch D."/>
            <person name="Podicherti R."/>
            <person name="Tsui H.-C.T."/>
            <person name="Winkler M.E."/>
        </authorList>
    </citation>
    <scope>NUCLEOTIDE SEQUENCE</scope>
</reference>
<gene>
    <name evidence="2" type="ORF">METZ01_LOCUS174979</name>
</gene>
<dbReference type="InterPro" id="IPR036732">
    <property type="entry name" value="AFP_Neu5c_C_sf"/>
</dbReference>
<sequence length="354" mass="39006">MSSFQNDENETIFCGRPFGANKAPLIVAEIGFNHNGDVDLACEMIRSAAENGADIVKLQTFIGSELISKTVKAKDPDQPDREIFFYEFLQRYQLTRKDYETLFGFSHELGIPLFSTPFDDDSLDMLVELGMPAIKIASPDLTYLPFLKRVGQTGLPIVLSTGMGTNEEIETALKAIRRKGNENIILLHCVSNYPSQYHEMNLACLKKMTSRFKVPVGLSDHTTDNLSGIVAASLGAVMIEKHFTIDRGLPGVDQQISMEPSELAALKEATVSVRSILGDGVKKVQDSEETVKRSARRSLVARIDIELGTTITSEMISLKRPGTGIPPTDLELVVGKKAKAIILAEQVITWEMVQ</sequence>